<sequence length="412" mass="45473">MNGSPDVKETPVALPSARAFAVSDTITIQPPLTRRGHGPALIILVPAHLDLGSSAKTLDPPPLQKWAEEGYTVVQLKVSDDVSSLKDDIQRALKACSDLTECDTTDSVGLISYGVQVSDGLSIAINERAEIAAVITHGEEGVQTQKPQLRHISKALLVATSKDVVAKATFYYPNTGNYFAIPAHSDFRSASAAVAHTRCLTFLKPIVGGPYFDLEAIWEEHTRFEFAERAVEKTMGTMVQEPYVNHVPTMTGGIGREKLTNFYRHHFIFNNPADTNLELVSRTVGIDRVIDEFIFSFTHDRMIDWLLPGVPPTGIYVEIPFTSIVNIRGDRLFHEHISWDQATVLRQLGLLPEYLPFPYAVSGPEGMQPSPGKRLEYRVPTAGIETAKKLVDESEVVSNGMFAYAIREVDNI</sequence>
<protein>
    <recommendedName>
        <fullName evidence="3">Carboxymethylenebutenolidase</fullName>
    </recommendedName>
</protein>
<organism evidence="1 2">
    <name type="scientific">Oleoguttula mirabilis</name>
    <dbReference type="NCBI Taxonomy" id="1507867"/>
    <lineage>
        <taxon>Eukaryota</taxon>
        <taxon>Fungi</taxon>
        <taxon>Dikarya</taxon>
        <taxon>Ascomycota</taxon>
        <taxon>Pezizomycotina</taxon>
        <taxon>Dothideomycetes</taxon>
        <taxon>Dothideomycetidae</taxon>
        <taxon>Mycosphaerellales</taxon>
        <taxon>Teratosphaeriaceae</taxon>
        <taxon>Oleoguttula</taxon>
    </lineage>
</organism>
<dbReference type="EMBL" id="JAVFHQ010000011">
    <property type="protein sequence ID" value="KAK4547327.1"/>
    <property type="molecule type" value="Genomic_DNA"/>
</dbReference>
<evidence type="ECO:0000313" key="2">
    <source>
        <dbReference type="Proteomes" id="UP001324427"/>
    </source>
</evidence>
<keyword evidence="2" id="KW-1185">Reference proteome</keyword>
<accession>A0AAV9JPK6</accession>
<dbReference type="SUPFAM" id="SSF54427">
    <property type="entry name" value="NTF2-like"/>
    <property type="match status" value="1"/>
</dbReference>
<dbReference type="PANTHER" id="PTHR38436:SF3">
    <property type="entry name" value="CARBOXYMETHYLENEBUTENOLIDASE-RELATED"/>
    <property type="match status" value="1"/>
</dbReference>
<dbReference type="InterPro" id="IPR032710">
    <property type="entry name" value="NTF2-like_dom_sf"/>
</dbReference>
<name>A0AAV9JPK6_9PEZI</name>
<dbReference type="InterPro" id="IPR009959">
    <property type="entry name" value="Cyclase_SnoaL-like"/>
</dbReference>
<evidence type="ECO:0000313" key="1">
    <source>
        <dbReference type="EMBL" id="KAK4547327.1"/>
    </source>
</evidence>
<dbReference type="AlphaFoldDB" id="A0AAV9JPK6"/>
<dbReference type="GO" id="GO:0030638">
    <property type="term" value="P:polyketide metabolic process"/>
    <property type="evidence" value="ECO:0007669"/>
    <property type="project" value="InterPro"/>
</dbReference>
<gene>
    <name evidence="1" type="ORF">LTR36_000983</name>
</gene>
<reference evidence="1 2" key="1">
    <citation type="submission" date="2021-11" db="EMBL/GenBank/DDBJ databases">
        <title>Black yeast isolated from Biological Soil Crust.</title>
        <authorList>
            <person name="Kurbessoian T."/>
        </authorList>
    </citation>
    <scope>NUCLEOTIDE SEQUENCE [LARGE SCALE GENOMIC DNA]</scope>
    <source>
        <strain evidence="1 2">CCFEE 5522</strain>
    </source>
</reference>
<dbReference type="Gene3D" id="3.10.450.50">
    <property type="match status" value="1"/>
</dbReference>
<evidence type="ECO:0008006" key="3">
    <source>
        <dbReference type="Google" id="ProtNLM"/>
    </source>
</evidence>
<dbReference type="Proteomes" id="UP001324427">
    <property type="component" value="Unassembled WGS sequence"/>
</dbReference>
<proteinExistence type="predicted"/>
<dbReference type="PANTHER" id="PTHR38436">
    <property type="entry name" value="POLYKETIDE CYCLASE SNOAL-LIKE DOMAIN"/>
    <property type="match status" value="1"/>
</dbReference>
<comment type="caution">
    <text evidence="1">The sequence shown here is derived from an EMBL/GenBank/DDBJ whole genome shotgun (WGS) entry which is preliminary data.</text>
</comment>